<dbReference type="GO" id="GO:0000981">
    <property type="term" value="F:DNA-binding transcription factor activity, RNA polymerase II-specific"/>
    <property type="evidence" value="ECO:0007669"/>
    <property type="project" value="TreeGrafter"/>
</dbReference>
<dbReference type="InterPro" id="IPR052207">
    <property type="entry name" value="Max-like/E-box_TFs"/>
</dbReference>
<sequence length="305" mass="32502">MSSQQHAPPVPFADFEFAFDPALHSLFPSPPPLPSSAGLFSASETTDILGFLDNFNWEFDPTLPPSASDPPPLPHHDPLAPAFPALPNPPLTAAPESSAAPTHNADHHVHSRGNHPHLQSHQQQHHQQHTQHRHHPQRQQPHPHAHHPQLQINTHNTRTSRTTPDMPPTSAPAAAAAAAAAAATPTSPTSGSTTPGGGPRAKPLLSTPQKRLNHILSEQKRRNAIREGYAQLTTLLAPAGAPPGTGMPTRGRPKGSGSRGNKGRTKGKSGVLFRAVEYCHWLEEGIEALTAEVLRVEAAAAISRG</sequence>
<comment type="subcellular location">
    <subcellularLocation>
        <location evidence="1">Nucleus</location>
    </subcellularLocation>
</comment>
<keyword evidence="5" id="KW-0539">Nucleus</keyword>
<dbReference type="GO" id="GO:0005634">
    <property type="term" value="C:nucleus"/>
    <property type="evidence" value="ECO:0007669"/>
    <property type="project" value="UniProtKB-SubCell"/>
</dbReference>
<accession>W4KMY2</accession>
<dbReference type="InterPro" id="IPR011598">
    <property type="entry name" value="bHLH_dom"/>
</dbReference>
<organism evidence="8 9">
    <name type="scientific">Heterobasidion irregulare (strain TC 32-1)</name>
    <dbReference type="NCBI Taxonomy" id="747525"/>
    <lineage>
        <taxon>Eukaryota</taxon>
        <taxon>Fungi</taxon>
        <taxon>Dikarya</taxon>
        <taxon>Basidiomycota</taxon>
        <taxon>Agaricomycotina</taxon>
        <taxon>Agaricomycetes</taxon>
        <taxon>Russulales</taxon>
        <taxon>Bondarzewiaceae</taxon>
        <taxon>Heterobasidion</taxon>
        <taxon>Heterobasidion annosum species complex</taxon>
    </lineage>
</organism>
<keyword evidence="3" id="KW-0238">DNA-binding</keyword>
<dbReference type="AlphaFoldDB" id="W4KMY2"/>
<evidence type="ECO:0000313" key="8">
    <source>
        <dbReference type="EMBL" id="ETW86735.1"/>
    </source>
</evidence>
<feature type="region of interest" description="Disordered" evidence="6">
    <location>
        <begin position="236"/>
        <end position="267"/>
    </location>
</feature>
<dbReference type="KEGG" id="hir:HETIRDRAFT_431343"/>
<dbReference type="PROSITE" id="PS50888">
    <property type="entry name" value="BHLH"/>
    <property type="match status" value="1"/>
</dbReference>
<dbReference type="eggNOG" id="ENOG502S8TF">
    <property type="taxonomic scope" value="Eukaryota"/>
</dbReference>
<feature type="compositionally biased region" description="Pro residues" evidence="6">
    <location>
        <begin position="62"/>
        <end position="73"/>
    </location>
</feature>
<keyword evidence="2" id="KW-0805">Transcription regulation</keyword>
<feature type="region of interest" description="Disordered" evidence="6">
    <location>
        <begin position="62"/>
        <end position="208"/>
    </location>
</feature>
<dbReference type="InterPro" id="IPR036638">
    <property type="entry name" value="HLH_DNA-bd_sf"/>
</dbReference>
<evidence type="ECO:0000256" key="1">
    <source>
        <dbReference type="ARBA" id="ARBA00004123"/>
    </source>
</evidence>
<dbReference type="GeneID" id="20674529"/>
<dbReference type="PANTHER" id="PTHR15741:SF27">
    <property type="entry name" value="TRANSCRIPTION FACTOR AP-4"/>
    <property type="match status" value="1"/>
</dbReference>
<gene>
    <name evidence="8" type="ORF">HETIRDRAFT_431343</name>
</gene>
<dbReference type="GO" id="GO:0000978">
    <property type="term" value="F:RNA polymerase II cis-regulatory region sequence-specific DNA binding"/>
    <property type="evidence" value="ECO:0007669"/>
    <property type="project" value="TreeGrafter"/>
</dbReference>
<dbReference type="PANTHER" id="PTHR15741">
    <property type="entry name" value="BASIC HELIX-LOOP-HELIX ZIP TRANSCRIPTION FACTOR"/>
    <property type="match status" value="1"/>
</dbReference>
<keyword evidence="4" id="KW-0804">Transcription</keyword>
<proteinExistence type="predicted"/>
<evidence type="ECO:0000256" key="6">
    <source>
        <dbReference type="SAM" id="MobiDB-lite"/>
    </source>
</evidence>
<feature type="compositionally biased region" description="Low complexity" evidence="6">
    <location>
        <begin position="236"/>
        <end position="246"/>
    </location>
</feature>
<dbReference type="InParanoid" id="W4KMY2"/>
<dbReference type="SUPFAM" id="SSF47459">
    <property type="entry name" value="HLH, helix-loop-helix DNA-binding domain"/>
    <property type="match status" value="1"/>
</dbReference>
<evidence type="ECO:0000256" key="2">
    <source>
        <dbReference type="ARBA" id="ARBA00023015"/>
    </source>
</evidence>
<evidence type="ECO:0000313" key="9">
    <source>
        <dbReference type="Proteomes" id="UP000030671"/>
    </source>
</evidence>
<evidence type="ECO:0000259" key="7">
    <source>
        <dbReference type="PROSITE" id="PS50888"/>
    </source>
</evidence>
<dbReference type="Proteomes" id="UP000030671">
    <property type="component" value="Unassembled WGS sequence"/>
</dbReference>
<evidence type="ECO:0000256" key="3">
    <source>
        <dbReference type="ARBA" id="ARBA00023125"/>
    </source>
</evidence>
<evidence type="ECO:0000256" key="4">
    <source>
        <dbReference type="ARBA" id="ARBA00023163"/>
    </source>
</evidence>
<feature type="domain" description="BHLH" evidence="7">
    <location>
        <begin position="209"/>
        <end position="282"/>
    </location>
</feature>
<dbReference type="GO" id="GO:0046983">
    <property type="term" value="F:protein dimerization activity"/>
    <property type="evidence" value="ECO:0007669"/>
    <property type="project" value="InterPro"/>
</dbReference>
<feature type="compositionally biased region" description="Basic residues" evidence="6">
    <location>
        <begin position="123"/>
        <end position="147"/>
    </location>
</feature>
<feature type="compositionally biased region" description="Low complexity" evidence="6">
    <location>
        <begin position="171"/>
        <end position="193"/>
    </location>
</feature>
<evidence type="ECO:0000256" key="5">
    <source>
        <dbReference type="ARBA" id="ARBA00023242"/>
    </source>
</evidence>
<reference evidence="8 9" key="1">
    <citation type="journal article" date="2012" name="New Phytol.">
        <title>Insight into trade-off between wood decay and parasitism from the genome of a fungal forest pathogen.</title>
        <authorList>
            <person name="Olson A."/>
            <person name="Aerts A."/>
            <person name="Asiegbu F."/>
            <person name="Belbahri L."/>
            <person name="Bouzid O."/>
            <person name="Broberg A."/>
            <person name="Canback B."/>
            <person name="Coutinho P.M."/>
            <person name="Cullen D."/>
            <person name="Dalman K."/>
            <person name="Deflorio G."/>
            <person name="van Diepen L.T."/>
            <person name="Dunand C."/>
            <person name="Duplessis S."/>
            <person name="Durling M."/>
            <person name="Gonthier P."/>
            <person name="Grimwood J."/>
            <person name="Fossdal C.G."/>
            <person name="Hansson D."/>
            <person name="Henrissat B."/>
            <person name="Hietala A."/>
            <person name="Himmelstrand K."/>
            <person name="Hoffmeister D."/>
            <person name="Hogberg N."/>
            <person name="James T.Y."/>
            <person name="Karlsson M."/>
            <person name="Kohler A."/>
            <person name="Kues U."/>
            <person name="Lee Y.H."/>
            <person name="Lin Y.C."/>
            <person name="Lind M."/>
            <person name="Lindquist E."/>
            <person name="Lombard V."/>
            <person name="Lucas S."/>
            <person name="Lunden K."/>
            <person name="Morin E."/>
            <person name="Murat C."/>
            <person name="Park J."/>
            <person name="Raffaello T."/>
            <person name="Rouze P."/>
            <person name="Salamov A."/>
            <person name="Schmutz J."/>
            <person name="Solheim H."/>
            <person name="Stahlberg J."/>
            <person name="Velez H."/>
            <person name="de Vries R.P."/>
            <person name="Wiebenga A."/>
            <person name="Woodward S."/>
            <person name="Yakovlev I."/>
            <person name="Garbelotto M."/>
            <person name="Martin F."/>
            <person name="Grigoriev I.V."/>
            <person name="Stenlid J."/>
        </authorList>
    </citation>
    <scope>NUCLEOTIDE SEQUENCE [LARGE SCALE GENOMIC DNA]</scope>
    <source>
        <strain evidence="8 9">TC 32-1</strain>
    </source>
</reference>
<dbReference type="STRING" id="747525.W4KMY2"/>
<protein>
    <recommendedName>
        <fullName evidence="7">BHLH domain-containing protein</fullName>
    </recommendedName>
</protein>
<dbReference type="HOGENOM" id="CLU_1074083_0_0_1"/>
<dbReference type="RefSeq" id="XP_009540729.1">
    <property type="nucleotide sequence ID" value="XM_009542434.1"/>
</dbReference>
<feature type="compositionally biased region" description="Polar residues" evidence="6">
    <location>
        <begin position="152"/>
        <end position="163"/>
    </location>
</feature>
<keyword evidence="9" id="KW-1185">Reference proteome</keyword>
<dbReference type="Gene3D" id="4.10.280.10">
    <property type="entry name" value="Helix-loop-helix DNA-binding domain"/>
    <property type="match status" value="1"/>
</dbReference>
<dbReference type="Pfam" id="PF00010">
    <property type="entry name" value="HLH"/>
    <property type="match status" value="1"/>
</dbReference>
<name>W4KMY2_HETIT</name>
<dbReference type="OrthoDB" id="5778525at2759"/>
<dbReference type="EMBL" id="KI925454">
    <property type="protein sequence ID" value="ETW86735.1"/>
    <property type="molecule type" value="Genomic_DNA"/>
</dbReference>